<organism evidence="2 3">
    <name type="scientific">Paraphaeosphaeria sporulosa</name>
    <dbReference type="NCBI Taxonomy" id="1460663"/>
    <lineage>
        <taxon>Eukaryota</taxon>
        <taxon>Fungi</taxon>
        <taxon>Dikarya</taxon>
        <taxon>Ascomycota</taxon>
        <taxon>Pezizomycotina</taxon>
        <taxon>Dothideomycetes</taxon>
        <taxon>Pleosporomycetidae</taxon>
        <taxon>Pleosporales</taxon>
        <taxon>Massarineae</taxon>
        <taxon>Didymosphaeriaceae</taxon>
        <taxon>Paraphaeosphaeria</taxon>
    </lineage>
</organism>
<protein>
    <recommendedName>
        <fullName evidence="1">Heterokaryon incompatibility domain-containing protein</fullName>
    </recommendedName>
</protein>
<sequence length="466" mass="53139">MEHDTSKTFREIHGTPSALVAELDRIQGLALRRSRRLHRVEIPVQLRFLAPLDPQPQGYGPDTVHLRLTSPQEYTETQEYVAVSYTWQQPQSFTDAFLNRIPTYKIWDTDSQPYNPECNPLVIHRAYRFAQKKLKQVLIWIDQECIRQDDPDDVETHVLAMHEIYRHSAFTVVLLSRMVDSVPMAAGLYPFMHGGADVFDKLLKSDDCRVRKLCLVALQLLAQDRWFSRTWTYQERFFATVCYYAVSIEPTLGANTQDGGLEDWYIPERNIVAFSKKTADNATALNKDHFGFDFRPSAKGMCACTMVTFSLVRLIKFKFEASRSVNWKIHLPGFESFGIKSAGISTPREVMSRTAKVSAAEDELDRIQGRFETINHVFLDMEACDNAIVADRVSIFANVCQLGWTLPTVKLREENLSYSTCILALLLLDVLKVPGEAAKMELAESAMRLSIGGFIRNEGYPFSKLL</sequence>
<evidence type="ECO:0000259" key="1">
    <source>
        <dbReference type="Pfam" id="PF06985"/>
    </source>
</evidence>
<dbReference type="PANTHER" id="PTHR24148">
    <property type="entry name" value="ANKYRIN REPEAT DOMAIN-CONTAINING PROTEIN 39 HOMOLOG-RELATED"/>
    <property type="match status" value="1"/>
</dbReference>
<accession>A0A177C298</accession>
<dbReference type="EMBL" id="KV441556">
    <property type="protein sequence ID" value="OAG01914.1"/>
    <property type="molecule type" value="Genomic_DNA"/>
</dbReference>
<proteinExistence type="predicted"/>
<dbReference type="Proteomes" id="UP000077069">
    <property type="component" value="Unassembled WGS sequence"/>
</dbReference>
<dbReference type="OrthoDB" id="270167at2759"/>
<dbReference type="InParanoid" id="A0A177C298"/>
<evidence type="ECO:0000313" key="2">
    <source>
        <dbReference type="EMBL" id="OAG01914.1"/>
    </source>
</evidence>
<evidence type="ECO:0000313" key="3">
    <source>
        <dbReference type="Proteomes" id="UP000077069"/>
    </source>
</evidence>
<dbReference type="InterPro" id="IPR052895">
    <property type="entry name" value="HetReg/Transcr_Mod"/>
</dbReference>
<dbReference type="GeneID" id="28768599"/>
<dbReference type="InterPro" id="IPR010730">
    <property type="entry name" value="HET"/>
</dbReference>
<dbReference type="RefSeq" id="XP_018032279.1">
    <property type="nucleotide sequence ID" value="XM_018185113.1"/>
</dbReference>
<reference evidence="2 3" key="1">
    <citation type="submission" date="2016-05" db="EMBL/GenBank/DDBJ databases">
        <title>Comparative analysis of secretome profiles of manganese(II)-oxidizing ascomycete fungi.</title>
        <authorList>
            <consortium name="DOE Joint Genome Institute"/>
            <person name="Zeiner C.A."/>
            <person name="Purvine S.O."/>
            <person name="Zink E.M."/>
            <person name="Wu S."/>
            <person name="Pasa-Tolic L."/>
            <person name="Chaput D.L."/>
            <person name="Haridas S."/>
            <person name="Grigoriev I.V."/>
            <person name="Santelli C.M."/>
            <person name="Hansel C.M."/>
        </authorList>
    </citation>
    <scope>NUCLEOTIDE SEQUENCE [LARGE SCALE GENOMIC DNA]</scope>
    <source>
        <strain evidence="2 3">AP3s5-JAC2a</strain>
    </source>
</reference>
<name>A0A177C298_9PLEO</name>
<feature type="domain" description="Heterokaryon incompatibility" evidence="1">
    <location>
        <begin position="80"/>
        <end position="235"/>
    </location>
</feature>
<dbReference type="AlphaFoldDB" id="A0A177C298"/>
<gene>
    <name evidence="2" type="ORF">CC84DRAFT_1261975</name>
</gene>
<keyword evidence="3" id="KW-1185">Reference proteome</keyword>
<dbReference type="Pfam" id="PF06985">
    <property type="entry name" value="HET"/>
    <property type="match status" value="1"/>
</dbReference>
<dbReference type="PANTHER" id="PTHR24148:SF64">
    <property type="entry name" value="HETEROKARYON INCOMPATIBILITY DOMAIN-CONTAINING PROTEIN"/>
    <property type="match status" value="1"/>
</dbReference>